<feature type="domain" description="ABC transmembrane type-1" evidence="8">
    <location>
        <begin position="70"/>
        <end position="250"/>
    </location>
</feature>
<keyword evidence="3" id="KW-1003">Cell membrane</keyword>
<dbReference type="InterPro" id="IPR000515">
    <property type="entry name" value="MetI-like"/>
</dbReference>
<dbReference type="PANTHER" id="PTHR30151">
    <property type="entry name" value="ALKANE SULFONATE ABC TRANSPORTER-RELATED, MEMBRANE SUBUNIT"/>
    <property type="match status" value="1"/>
</dbReference>
<evidence type="ECO:0000313" key="9">
    <source>
        <dbReference type="EMBL" id="RAI40484.1"/>
    </source>
</evidence>
<evidence type="ECO:0000259" key="8">
    <source>
        <dbReference type="PROSITE" id="PS50928"/>
    </source>
</evidence>
<feature type="transmembrane region" description="Helical" evidence="7">
    <location>
        <begin position="132"/>
        <end position="151"/>
    </location>
</feature>
<dbReference type="Proteomes" id="UP000248863">
    <property type="component" value="Unassembled WGS sequence"/>
</dbReference>
<dbReference type="PROSITE" id="PS50928">
    <property type="entry name" value="ABC_TM1"/>
    <property type="match status" value="1"/>
</dbReference>
<evidence type="ECO:0000256" key="2">
    <source>
        <dbReference type="ARBA" id="ARBA00022448"/>
    </source>
</evidence>
<feature type="transmembrane region" description="Helical" evidence="7">
    <location>
        <begin position="72"/>
        <end position="94"/>
    </location>
</feature>
<gene>
    <name evidence="9" type="ORF">CH338_06080</name>
</gene>
<evidence type="ECO:0000256" key="3">
    <source>
        <dbReference type="ARBA" id="ARBA00022475"/>
    </source>
</evidence>
<keyword evidence="10" id="KW-1185">Reference proteome</keyword>
<dbReference type="CDD" id="cd06261">
    <property type="entry name" value="TM_PBP2"/>
    <property type="match status" value="1"/>
</dbReference>
<keyword evidence="2 7" id="KW-0813">Transport</keyword>
<protein>
    <recommendedName>
        <fullName evidence="8">ABC transmembrane type-1 domain-containing protein</fullName>
    </recommendedName>
</protein>
<proteinExistence type="inferred from homology"/>
<evidence type="ECO:0000256" key="4">
    <source>
        <dbReference type="ARBA" id="ARBA00022692"/>
    </source>
</evidence>
<dbReference type="SUPFAM" id="SSF161098">
    <property type="entry name" value="MetI-like"/>
    <property type="match status" value="1"/>
</dbReference>
<evidence type="ECO:0000256" key="7">
    <source>
        <dbReference type="RuleBase" id="RU363032"/>
    </source>
</evidence>
<dbReference type="OrthoDB" id="7957355at2"/>
<sequence>MSATTTSPITKRPGLRVARSLALVALTVGILTLAWQLLVVALKIPPFLVPPPGPVAHAFVVNLKTIATQTGFTLTAAALGLTLSTVLATGIALAFSMSRNLAQASLPVVIAFRSTPVAAVAPLAMLFLGRGIATSMAVVTIVSFFPLLVNLMRGLAGADRNAAELMHVYGASRWQQLRYVRIPYALPFLFTGMRIAASSAILGAMLSEWITGSKGLGNLILDSGEMRETELLWAAVVTSVTIAMSVFWLTSAGEKRFVHWRA</sequence>
<dbReference type="GO" id="GO:0005886">
    <property type="term" value="C:plasma membrane"/>
    <property type="evidence" value="ECO:0007669"/>
    <property type="project" value="UniProtKB-SubCell"/>
</dbReference>
<dbReference type="AlphaFoldDB" id="A0A327KR94"/>
<accession>A0A327KR94</accession>
<dbReference type="Pfam" id="PF00528">
    <property type="entry name" value="BPD_transp_1"/>
    <property type="match status" value="1"/>
</dbReference>
<feature type="transmembrane region" description="Helical" evidence="7">
    <location>
        <begin position="184"/>
        <end position="211"/>
    </location>
</feature>
<organism evidence="9 10">
    <name type="scientific">Rhodoplanes elegans</name>
    <dbReference type="NCBI Taxonomy" id="29408"/>
    <lineage>
        <taxon>Bacteria</taxon>
        <taxon>Pseudomonadati</taxon>
        <taxon>Pseudomonadota</taxon>
        <taxon>Alphaproteobacteria</taxon>
        <taxon>Hyphomicrobiales</taxon>
        <taxon>Nitrobacteraceae</taxon>
        <taxon>Rhodoplanes</taxon>
    </lineage>
</organism>
<feature type="transmembrane region" description="Helical" evidence="7">
    <location>
        <begin position="21"/>
        <end position="42"/>
    </location>
</feature>
<dbReference type="GO" id="GO:0055085">
    <property type="term" value="P:transmembrane transport"/>
    <property type="evidence" value="ECO:0007669"/>
    <property type="project" value="InterPro"/>
</dbReference>
<keyword evidence="6 7" id="KW-0472">Membrane</keyword>
<keyword evidence="5 7" id="KW-1133">Transmembrane helix</keyword>
<reference evidence="9 10" key="1">
    <citation type="submission" date="2017-07" db="EMBL/GenBank/DDBJ databases">
        <title>Draft Genome Sequences of Select Purple Nonsulfur Bacteria.</title>
        <authorList>
            <person name="Lasarre B."/>
            <person name="Mckinlay J.B."/>
        </authorList>
    </citation>
    <scope>NUCLEOTIDE SEQUENCE [LARGE SCALE GENOMIC DNA]</scope>
    <source>
        <strain evidence="9 10">DSM 11907</strain>
    </source>
</reference>
<comment type="similarity">
    <text evidence="7">Belongs to the binding-protein-dependent transport system permease family.</text>
</comment>
<feature type="transmembrane region" description="Helical" evidence="7">
    <location>
        <begin position="106"/>
        <end position="126"/>
    </location>
</feature>
<feature type="transmembrane region" description="Helical" evidence="7">
    <location>
        <begin position="231"/>
        <end position="251"/>
    </location>
</feature>
<evidence type="ECO:0000256" key="1">
    <source>
        <dbReference type="ARBA" id="ARBA00004651"/>
    </source>
</evidence>
<dbReference type="RefSeq" id="WP_111356237.1">
    <property type="nucleotide sequence ID" value="NZ_NHSK01000267.1"/>
</dbReference>
<evidence type="ECO:0000256" key="6">
    <source>
        <dbReference type="ARBA" id="ARBA00023136"/>
    </source>
</evidence>
<dbReference type="InterPro" id="IPR035906">
    <property type="entry name" value="MetI-like_sf"/>
</dbReference>
<evidence type="ECO:0000313" key="10">
    <source>
        <dbReference type="Proteomes" id="UP000248863"/>
    </source>
</evidence>
<comment type="caution">
    <text evidence="9">The sequence shown here is derived from an EMBL/GenBank/DDBJ whole genome shotgun (WGS) entry which is preliminary data.</text>
</comment>
<evidence type="ECO:0000256" key="5">
    <source>
        <dbReference type="ARBA" id="ARBA00022989"/>
    </source>
</evidence>
<keyword evidence="4 7" id="KW-0812">Transmembrane</keyword>
<dbReference type="Gene3D" id="1.10.3720.10">
    <property type="entry name" value="MetI-like"/>
    <property type="match status" value="1"/>
</dbReference>
<name>A0A327KR94_9BRAD</name>
<dbReference type="PANTHER" id="PTHR30151:SF20">
    <property type="entry name" value="ABC TRANSPORTER PERMEASE PROTEIN HI_0355-RELATED"/>
    <property type="match status" value="1"/>
</dbReference>
<comment type="subcellular location">
    <subcellularLocation>
        <location evidence="1 7">Cell membrane</location>
        <topology evidence="1 7">Multi-pass membrane protein</topology>
    </subcellularLocation>
</comment>
<dbReference type="EMBL" id="NPEU01000040">
    <property type="protein sequence ID" value="RAI40484.1"/>
    <property type="molecule type" value="Genomic_DNA"/>
</dbReference>